<evidence type="ECO:0000256" key="2">
    <source>
        <dbReference type="SAM" id="SignalP"/>
    </source>
</evidence>
<reference evidence="4 5" key="1">
    <citation type="journal article" date="2016" name="Nat. Commun.">
        <title>Thousands of microbial genomes shed light on interconnected biogeochemical processes in an aquifer system.</title>
        <authorList>
            <person name="Anantharaman K."/>
            <person name="Brown C.T."/>
            <person name="Hug L.A."/>
            <person name="Sharon I."/>
            <person name="Castelle C.J."/>
            <person name="Probst A.J."/>
            <person name="Thomas B.C."/>
            <person name="Singh A."/>
            <person name="Wilkins M.J."/>
            <person name="Karaoz U."/>
            <person name="Brodie E.L."/>
            <person name="Williams K.H."/>
            <person name="Hubbard S.S."/>
            <person name="Banfield J.F."/>
        </authorList>
    </citation>
    <scope>NUCLEOTIDE SEQUENCE [LARGE SCALE GENOMIC DNA]</scope>
</reference>
<feature type="region of interest" description="Disordered" evidence="1">
    <location>
        <begin position="218"/>
        <end position="295"/>
    </location>
</feature>
<accession>A0A1F7FKR0</accession>
<gene>
    <name evidence="4" type="ORF">A2519_14070</name>
</gene>
<protein>
    <recommendedName>
        <fullName evidence="3">FecR protein domain-containing protein</fullName>
    </recommendedName>
</protein>
<feature type="compositionally biased region" description="Low complexity" evidence="1">
    <location>
        <begin position="218"/>
        <end position="248"/>
    </location>
</feature>
<feature type="domain" description="FecR protein" evidence="3">
    <location>
        <begin position="65"/>
        <end position="160"/>
    </location>
</feature>
<keyword evidence="2" id="KW-0732">Signal</keyword>
<dbReference type="EMBL" id="MFYX01000011">
    <property type="protein sequence ID" value="OGK07250.1"/>
    <property type="molecule type" value="Genomic_DNA"/>
</dbReference>
<dbReference type="Proteomes" id="UP000179243">
    <property type="component" value="Unassembled WGS sequence"/>
</dbReference>
<feature type="signal peptide" evidence="2">
    <location>
        <begin position="1"/>
        <end position="17"/>
    </location>
</feature>
<feature type="compositionally biased region" description="Basic and acidic residues" evidence="1">
    <location>
        <begin position="269"/>
        <end position="287"/>
    </location>
</feature>
<dbReference type="AlphaFoldDB" id="A0A1F7FKR0"/>
<dbReference type="PANTHER" id="PTHR38731:SF1">
    <property type="entry name" value="FECR PROTEIN DOMAIN-CONTAINING PROTEIN"/>
    <property type="match status" value="1"/>
</dbReference>
<evidence type="ECO:0000313" key="4">
    <source>
        <dbReference type="EMBL" id="OGK07250.1"/>
    </source>
</evidence>
<comment type="caution">
    <text evidence="4">The sequence shown here is derived from an EMBL/GenBank/DDBJ whole genome shotgun (WGS) entry which is preliminary data.</text>
</comment>
<evidence type="ECO:0000313" key="5">
    <source>
        <dbReference type="Proteomes" id="UP000179243"/>
    </source>
</evidence>
<organism evidence="4 5">
    <name type="scientific">Candidatus Raymondbacteria bacterium RIFOXYD12_FULL_49_13</name>
    <dbReference type="NCBI Taxonomy" id="1817890"/>
    <lineage>
        <taxon>Bacteria</taxon>
        <taxon>Raymondiibacteriota</taxon>
    </lineage>
</organism>
<dbReference type="Gene3D" id="2.60.120.1440">
    <property type="match status" value="1"/>
</dbReference>
<proteinExistence type="predicted"/>
<dbReference type="InterPro" id="IPR006860">
    <property type="entry name" value="FecR"/>
</dbReference>
<dbReference type="Pfam" id="PF04773">
    <property type="entry name" value="FecR"/>
    <property type="match status" value="1"/>
</dbReference>
<sequence length="802" mass="87172">MFRTIYVIALLCTWSFAQQPTPETAQQPANDLIVSFMNGTVEVKKAGSEQWEAIKINMKLSEKDIVRTAVGSEAELKTSDGGITFKLKEETTLELDALLGKKSVTQKNGSVFFIIKSVLLGADAFTINTPTATAAIRGTAFAVGCKEGSAASFAVVQGKIAVKGTLGEEIFVKAGEISKVLANAAPTPPAALSPDALKRLEEWGATQFQAYSEPIAQAAEPEAPATDAAAPGEGEGGASASMAAAGSPLEQPIEAAPEAGAADQTAAGKGDEAAQGKEEEKKEEPKPAGKKGGISWGLSVGSVTMGDQQWTRISLRPDIPIWKFGICLDIELFLNDKGELDKTGWEFDNATQTFNSLQRKIYYLRFGHPGEKLYIKVGSLDGVSLGYGMIMSGYANSLQYPEIRKMGLHFELNDISALGIGVQAVVNNFQDFQNKGALVGTRLSVKPISFLGMPIISNLTVGASYVTDLNQRASLRDRDDDKVPDLLDKEPVDKDWAIVKPDYSDRDTMSNPALAQAVRTFIADDQAKNQNKVDQLRQYTEGTDPFSIIGADIGLPIINKKFLSLIAYGQWATTVDDSTQYDPIKVHGWGLAFPGVGMGIGPLKINVEYRHFVDMFQGEYFDQTYELDRMRQINDSTLMAKEISLLSRDSTSMNGVFAHAGLNIANIIDVGAGYQYMTITDNHSTSMGLPSSDQSINGTASVGETIRTVLRKVKVEDVAAYYYKKNIGTWVIDATTSGDPIYDSFFEPTPYVLMGYKIGFQIAASIVLYWDNQYTYVLDETTADPYDLTLTKRLNIETVIKF</sequence>
<name>A0A1F7FKR0_UNCRA</name>
<dbReference type="PANTHER" id="PTHR38731">
    <property type="entry name" value="LIPL45-RELATED LIPOPROTEIN-RELATED"/>
    <property type="match status" value="1"/>
</dbReference>
<evidence type="ECO:0000259" key="3">
    <source>
        <dbReference type="Pfam" id="PF04773"/>
    </source>
</evidence>
<evidence type="ECO:0000256" key="1">
    <source>
        <dbReference type="SAM" id="MobiDB-lite"/>
    </source>
</evidence>
<feature type="chain" id="PRO_5009528797" description="FecR protein domain-containing protein" evidence="2">
    <location>
        <begin position="18"/>
        <end position="802"/>
    </location>
</feature>